<evidence type="ECO:0000256" key="9">
    <source>
        <dbReference type="RuleBase" id="RU003953"/>
    </source>
</evidence>
<protein>
    <submittedName>
        <fullName evidence="13">tRNA nucleotidyltransferase/poly(A) polymerase</fullName>
        <ecNumber evidence="13">2.7.7.19</ecNumber>
    </submittedName>
</protein>
<evidence type="ECO:0000256" key="4">
    <source>
        <dbReference type="ARBA" id="ARBA00022695"/>
    </source>
</evidence>
<dbReference type="Pfam" id="PF01743">
    <property type="entry name" value="PolyA_pol"/>
    <property type="match status" value="1"/>
</dbReference>
<keyword evidence="2 9" id="KW-0808">Transferase</keyword>
<dbReference type="InterPro" id="IPR002646">
    <property type="entry name" value="PolA_pol_head_dom"/>
</dbReference>
<gene>
    <name evidence="13" type="ORF">K239x_24060</name>
</gene>
<keyword evidence="4 13" id="KW-0548">Nucleotidyltransferase</keyword>
<keyword evidence="3" id="KW-0819">tRNA processing</keyword>
<proteinExistence type="inferred from homology"/>
<dbReference type="GO" id="GO:0008033">
    <property type="term" value="P:tRNA processing"/>
    <property type="evidence" value="ECO:0007669"/>
    <property type="project" value="UniProtKB-KW"/>
</dbReference>
<sequence>MSNDHQHKLPNEAKLFSSDAAAESVRVISTLTNAGFVAYLAGGCVRDAMLGRVPKDFDVATNATPESVREIFGKRRTLAFGASFGVIAVLPPKADRNKLSDAIPPTEVATFRSDGEYSDGRRPDSVRYGTAEEDALRRDFTINGMFYDLASRKVIDFVDGASDLQSGTLRTIGDPLDRFKEDKLRMLRAVRFATTLNFRIEEATQAAIQQFGSEISVVSGERIGAEMRKVLCSPHAAKGIQWLNDCGLLNEILPGISDVDMDRIERYLDALAIRDFPSSLACLMIAQQAATPQADAQQSKRHTAPDKAIGQIASRWKLSNEEKRQTASALTHARGIVQSLSWPWSKIQPILIDRDIGEILNVADAIIAAEELPNEAVKIAHAALQWPKEKRDPTPLLTGNDLHRYQFQAGPLFREILTETRRAQLDGEIDSHEQALEIAKRIAEGVG</sequence>
<evidence type="ECO:0000256" key="7">
    <source>
        <dbReference type="ARBA" id="ARBA00022842"/>
    </source>
</evidence>
<keyword evidence="5" id="KW-0479">Metal-binding</keyword>
<evidence type="ECO:0000256" key="6">
    <source>
        <dbReference type="ARBA" id="ARBA00022741"/>
    </source>
</evidence>
<dbReference type="Pfam" id="PF12627">
    <property type="entry name" value="PolyA_pol_RNAbd"/>
    <property type="match status" value="1"/>
</dbReference>
<dbReference type="Gene3D" id="1.10.3090.10">
    <property type="entry name" value="cca-adding enzyme, domain 2"/>
    <property type="match status" value="1"/>
</dbReference>
<evidence type="ECO:0000256" key="5">
    <source>
        <dbReference type="ARBA" id="ARBA00022723"/>
    </source>
</evidence>
<evidence type="ECO:0000256" key="3">
    <source>
        <dbReference type="ARBA" id="ARBA00022694"/>
    </source>
</evidence>
<evidence type="ECO:0000259" key="12">
    <source>
        <dbReference type="Pfam" id="PF13735"/>
    </source>
</evidence>
<dbReference type="PANTHER" id="PTHR46173:SF1">
    <property type="entry name" value="CCA TRNA NUCLEOTIDYLTRANSFERASE 1, MITOCHONDRIAL"/>
    <property type="match status" value="1"/>
</dbReference>
<dbReference type="SUPFAM" id="SSF81891">
    <property type="entry name" value="Poly A polymerase C-terminal region-like"/>
    <property type="match status" value="1"/>
</dbReference>
<keyword evidence="7" id="KW-0460">Magnesium</keyword>
<keyword evidence="8 9" id="KW-0694">RNA-binding</keyword>
<evidence type="ECO:0000256" key="1">
    <source>
        <dbReference type="ARBA" id="ARBA00001946"/>
    </source>
</evidence>
<dbReference type="CDD" id="cd05398">
    <property type="entry name" value="NT_ClassII-CCAase"/>
    <property type="match status" value="1"/>
</dbReference>
<dbReference type="GO" id="GO:1990817">
    <property type="term" value="F:poly(A) RNA polymerase activity"/>
    <property type="evidence" value="ECO:0007669"/>
    <property type="project" value="UniProtKB-EC"/>
</dbReference>
<comment type="similarity">
    <text evidence="9">Belongs to the tRNA nucleotidyltransferase/poly(A) polymerase family.</text>
</comment>
<dbReference type="GO" id="GO:0000166">
    <property type="term" value="F:nucleotide binding"/>
    <property type="evidence" value="ECO:0007669"/>
    <property type="project" value="UniProtKB-KW"/>
</dbReference>
<dbReference type="InterPro" id="IPR032828">
    <property type="entry name" value="PolyA_RNA-bd"/>
</dbReference>
<dbReference type="EMBL" id="CP036526">
    <property type="protein sequence ID" value="QDT10450.1"/>
    <property type="molecule type" value="Genomic_DNA"/>
</dbReference>
<evidence type="ECO:0000259" key="10">
    <source>
        <dbReference type="Pfam" id="PF01743"/>
    </source>
</evidence>
<name>A0A517NTK5_9BACT</name>
<dbReference type="InterPro" id="IPR043519">
    <property type="entry name" value="NT_sf"/>
</dbReference>
<organism evidence="13 14">
    <name type="scientific">Stieleria marina</name>
    <dbReference type="NCBI Taxonomy" id="1930275"/>
    <lineage>
        <taxon>Bacteria</taxon>
        <taxon>Pseudomonadati</taxon>
        <taxon>Planctomycetota</taxon>
        <taxon>Planctomycetia</taxon>
        <taxon>Pirellulales</taxon>
        <taxon>Pirellulaceae</taxon>
        <taxon>Stieleria</taxon>
    </lineage>
</organism>
<dbReference type="Pfam" id="PF13735">
    <property type="entry name" value="tRNA_NucTran2_2"/>
    <property type="match status" value="1"/>
</dbReference>
<keyword evidence="6" id="KW-0547">Nucleotide-binding</keyword>
<evidence type="ECO:0000256" key="8">
    <source>
        <dbReference type="ARBA" id="ARBA00022884"/>
    </source>
</evidence>
<feature type="domain" description="Poly A polymerase head" evidence="10">
    <location>
        <begin position="38"/>
        <end position="170"/>
    </location>
</feature>
<dbReference type="OrthoDB" id="9805698at2"/>
<dbReference type="InterPro" id="IPR032810">
    <property type="entry name" value="CCA-adding_enz_C"/>
</dbReference>
<comment type="cofactor">
    <cofactor evidence="1">
        <name>Mg(2+)</name>
        <dbReference type="ChEBI" id="CHEBI:18420"/>
    </cofactor>
</comment>
<dbReference type="GO" id="GO:0046872">
    <property type="term" value="F:metal ion binding"/>
    <property type="evidence" value="ECO:0007669"/>
    <property type="project" value="UniProtKB-KW"/>
</dbReference>
<feature type="domain" description="CCA-adding enzyme C-terminal" evidence="12">
    <location>
        <begin position="307"/>
        <end position="436"/>
    </location>
</feature>
<dbReference type="AlphaFoldDB" id="A0A517NTK5"/>
<dbReference type="PANTHER" id="PTHR46173">
    <property type="entry name" value="CCA TRNA NUCLEOTIDYLTRANSFERASE 1, MITOCHONDRIAL"/>
    <property type="match status" value="1"/>
</dbReference>
<dbReference type="SUPFAM" id="SSF81301">
    <property type="entry name" value="Nucleotidyltransferase"/>
    <property type="match status" value="1"/>
</dbReference>
<accession>A0A517NTK5</accession>
<dbReference type="GO" id="GO:0000049">
    <property type="term" value="F:tRNA binding"/>
    <property type="evidence" value="ECO:0007669"/>
    <property type="project" value="TreeGrafter"/>
</dbReference>
<evidence type="ECO:0000313" key="13">
    <source>
        <dbReference type="EMBL" id="QDT10450.1"/>
    </source>
</evidence>
<evidence type="ECO:0000259" key="11">
    <source>
        <dbReference type="Pfam" id="PF12627"/>
    </source>
</evidence>
<dbReference type="EC" id="2.7.7.19" evidence="13"/>
<dbReference type="Gene3D" id="3.30.460.10">
    <property type="entry name" value="Beta Polymerase, domain 2"/>
    <property type="match status" value="1"/>
</dbReference>
<dbReference type="InterPro" id="IPR050264">
    <property type="entry name" value="Bact_CCA-adding_enz_type3_sf"/>
</dbReference>
<evidence type="ECO:0000313" key="14">
    <source>
        <dbReference type="Proteomes" id="UP000319817"/>
    </source>
</evidence>
<keyword evidence="14" id="KW-1185">Reference proteome</keyword>
<feature type="domain" description="tRNA nucleotidyltransferase/poly(A) polymerase RNA and SrmB- binding" evidence="11">
    <location>
        <begin position="197"/>
        <end position="257"/>
    </location>
</feature>
<dbReference type="Proteomes" id="UP000319817">
    <property type="component" value="Chromosome"/>
</dbReference>
<dbReference type="RefSeq" id="WP_145418027.1">
    <property type="nucleotide sequence ID" value="NZ_CP036526.1"/>
</dbReference>
<reference evidence="13 14" key="1">
    <citation type="submission" date="2019-02" db="EMBL/GenBank/DDBJ databases">
        <title>Deep-cultivation of Planctomycetes and their phenomic and genomic characterization uncovers novel biology.</title>
        <authorList>
            <person name="Wiegand S."/>
            <person name="Jogler M."/>
            <person name="Boedeker C."/>
            <person name="Pinto D."/>
            <person name="Vollmers J."/>
            <person name="Rivas-Marin E."/>
            <person name="Kohn T."/>
            <person name="Peeters S.H."/>
            <person name="Heuer A."/>
            <person name="Rast P."/>
            <person name="Oberbeckmann S."/>
            <person name="Bunk B."/>
            <person name="Jeske O."/>
            <person name="Meyerdierks A."/>
            <person name="Storesund J.E."/>
            <person name="Kallscheuer N."/>
            <person name="Luecker S."/>
            <person name="Lage O.M."/>
            <person name="Pohl T."/>
            <person name="Merkel B.J."/>
            <person name="Hornburger P."/>
            <person name="Mueller R.-W."/>
            <person name="Bruemmer F."/>
            <person name="Labrenz M."/>
            <person name="Spormann A.M."/>
            <person name="Op den Camp H."/>
            <person name="Overmann J."/>
            <person name="Amann R."/>
            <person name="Jetten M.S.M."/>
            <person name="Mascher T."/>
            <person name="Medema M.H."/>
            <person name="Devos D.P."/>
            <person name="Kaster A.-K."/>
            <person name="Ovreas L."/>
            <person name="Rohde M."/>
            <person name="Galperin M.Y."/>
            <person name="Jogler C."/>
        </authorList>
    </citation>
    <scope>NUCLEOTIDE SEQUENCE [LARGE SCALE GENOMIC DNA]</scope>
    <source>
        <strain evidence="13 14">K23_9</strain>
    </source>
</reference>
<evidence type="ECO:0000256" key="2">
    <source>
        <dbReference type="ARBA" id="ARBA00022679"/>
    </source>
</evidence>